<evidence type="ECO:0000256" key="1">
    <source>
        <dbReference type="ARBA" id="ARBA00022737"/>
    </source>
</evidence>
<keyword evidence="5" id="KW-1185">Reference proteome</keyword>
<dbReference type="EMBL" id="JBBWWR010000010">
    <property type="protein sequence ID" value="KAK8960877.1"/>
    <property type="molecule type" value="Genomic_DNA"/>
</dbReference>
<dbReference type="PROSITE" id="PS00303">
    <property type="entry name" value="S100_CABP"/>
    <property type="match status" value="1"/>
</dbReference>
<keyword evidence="1" id="KW-0677">Repeat</keyword>
<gene>
    <name evidence="4" type="primary">CML41</name>
    <name evidence="4" type="ORF">KSP40_PGU005120</name>
</gene>
<evidence type="ECO:0000313" key="5">
    <source>
        <dbReference type="Proteomes" id="UP001412067"/>
    </source>
</evidence>
<dbReference type="InterPro" id="IPR050145">
    <property type="entry name" value="Centrin_CML-like"/>
</dbReference>
<protein>
    <submittedName>
        <fullName evidence="4">Calcium-binding protein CML41</fullName>
    </submittedName>
</protein>
<dbReference type="InterPro" id="IPR011992">
    <property type="entry name" value="EF-hand-dom_pair"/>
</dbReference>
<dbReference type="PANTHER" id="PTHR23050">
    <property type="entry name" value="CALCIUM BINDING PROTEIN"/>
    <property type="match status" value="1"/>
</dbReference>
<name>A0ABR2MAJ1_9ASPA</name>
<comment type="caution">
    <text evidence="4">The sequence shown here is derived from an EMBL/GenBank/DDBJ whole genome shotgun (WGS) entry which is preliminary data.</text>
</comment>
<dbReference type="SUPFAM" id="SSF47473">
    <property type="entry name" value="EF-hand"/>
    <property type="match status" value="1"/>
</dbReference>
<reference evidence="4 5" key="1">
    <citation type="journal article" date="2022" name="Nat. Plants">
        <title>Genomes of leafy and leafless Platanthera orchids illuminate the evolution of mycoheterotrophy.</title>
        <authorList>
            <person name="Li M.H."/>
            <person name="Liu K.W."/>
            <person name="Li Z."/>
            <person name="Lu H.C."/>
            <person name="Ye Q.L."/>
            <person name="Zhang D."/>
            <person name="Wang J.Y."/>
            <person name="Li Y.F."/>
            <person name="Zhong Z.M."/>
            <person name="Liu X."/>
            <person name="Yu X."/>
            <person name="Liu D.K."/>
            <person name="Tu X.D."/>
            <person name="Liu B."/>
            <person name="Hao Y."/>
            <person name="Liao X.Y."/>
            <person name="Jiang Y.T."/>
            <person name="Sun W.H."/>
            <person name="Chen J."/>
            <person name="Chen Y.Q."/>
            <person name="Ai Y."/>
            <person name="Zhai J.W."/>
            <person name="Wu S.S."/>
            <person name="Zhou Z."/>
            <person name="Hsiao Y.Y."/>
            <person name="Wu W.L."/>
            <person name="Chen Y.Y."/>
            <person name="Lin Y.F."/>
            <person name="Hsu J.L."/>
            <person name="Li C.Y."/>
            <person name="Wang Z.W."/>
            <person name="Zhao X."/>
            <person name="Zhong W.Y."/>
            <person name="Ma X.K."/>
            <person name="Ma L."/>
            <person name="Huang J."/>
            <person name="Chen G.Z."/>
            <person name="Huang M.Z."/>
            <person name="Huang L."/>
            <person name="Peng D.H."/>
            <person name="Luo Y.B."/>
            <person name="Zou S.Q."/>
            <person name="Chen S.P."/>
            <person name="Lan S."/>
            <person name="Tsai W.C."/>
            <person name="Van de Peer Y."/>
            <person name="Liu Z.J."/>
        </authorList>
    </citation>
    <scope>NUCLEOTIDE SEQUENCE [LARGE SCALE GENOMIC DNA]</scope>
    <source>
        <strain evidence="4">Lor288</strain>
    </source>
</reference>
<evidence type="ECO:0000256" key="2">
    <source>
        <dbReference type="ARBA" id="ARBA00022837"/>
    </source>
</evidence>
<dbReference type="Proteomes" id="UP001412067">
    <property type="component" value="Unassembled WGS sequence"/>
</dbReference>
<dbReference type="SMART" id="SM00054">
    <property type="entry name" value="EFh"/>
    <property type="match status" value="3"/>
</dbReference>
<feature type="domain" description="EF-hand" evidence="3">
    <location>
        <begin position="155"/>
        <end position="185"/>
    </location>
</feature>
<dbReference type="InterPro" id="IPR018247">
    <property type="entry name" value="EF_Hand_1_Ca_BS"/>
</dbReference>
<feature type="domain" description="EF-hand" evidence="3">
    <location>
        <begin position="38"/>
        <end position="73"/>
    </location>
</feature>
<organism evidence="4 5">
    <name type="scientific">Platanthera guangdongensis</name>
    <dbReference type="NCBI Taxonomy" id="2320717"/>
    <lineage>
        <taxon>Eukaryota</taxon>
        <taxon>Viridiplantae</taxon>
        <taxon>Streptophyta</taxon>
        <taxon>Embryophyta</taxon>
        <taxon>Tracheophyta</taxon>
        <taxon>Spermatophyta</taxon>
        <taxon>Magnoliopsida</taxon>
        <taxon>Liliopsida</taxon>
        <taxon>Asparagales</taxon>
        <taxon>Orchidaceae</taxon>
        <taxon>Orchidoideae</taxon>
        <taxon>Orchideae</taxon>
        <taxon>Orchidinae</taxon>
        <taxon>Platanthera</taxon>
    </lineage>
</organism>
<feature type="domain" description="EF-hand" evidence="3">
    <location>
        <begin position="74"/>
        <end position="109"/>
    </location>
</feature>
<proteinExistence type="predicted"/>
<dbReference type="PROSITE" id="PS50222">
    <property type="entry name" value="EF_HAND_2"/>
    <property type="match status" value="3"/>
</dbReference>
<dbReference type="PROSITE" id="PS00018">
    <property type="entry name" value="EF_HAND_1"/>
    <property type="match status" value="3"/>
</dbReference>
<dbReference type="Pfam" id="PF13499">
    <property type="entry name" value="EF-hand_7"/>
    <property type="match status" value="2"/>
</dbReference>
<sequence>MANPNSSKNYKWFSNKALMNLSLHRLRRPKKPPQMMEHAQDCFREVFLRYDADGDGRISSEELRSFLAWAGDVLSKEEVAELVRDLDSDGDGFIDYEEFVRLVGNGRRYGGGGGAEGDNEEDLRRAFQMFEGVEKSGCITPSGLQRVLESLGERRTEEECTSMIRAYDLDGNGVLDYHEFLRMMG</sequence>
<dbReference type="InterPro" id="IPR002048">
    <property type="entry name" value="EF_hand_dom"/>
</dbReference>
<accession>A0ABR2MAJ1</accession>
<evidence type="ECO:0000259" key="3">
    <source>
        <dbReference type="PROSITE" id="PS50222"/>
    </source>
</evidence>
<dbReference type="Gene3D" id="1.10.238.10">
    <property type="entry name" value="EF-hand"/>
    <property type="match status" value="2"/>
</dbReference>
<dbReference type="CDD" id="cd00051">
    <property type="entry name" value="EFh"/>
    <property type="match status" value="2"/>
</dbReference>
<dbReference type="InterPro" id="IPR001751">
    <property type="entry name" value="S100/CaBP7/8-like_CS"/>
</dbReference>
<keyword evidence="2" id="KW-0106">Calcium</keyword>
<evidence type="ECO:0000313" key="4">
    <source>
        <dbReference type="EMBL" id="KAK8960877.1"/>
    </source>
</evidence>